<proteinExistence type="predicted"/>
<dbReference type="Proteomes" id="UP000830781">
    <property type="component" value="Chromosome"/>
</dbReference>
<name>A0AAX3ABP6_9RHOB</name>
<accession>A0AAX3ABP6</accession>
<dbReference type="EMBL" id="CP084959">
    <property type="protein sequence ID" value="UOA23050.1"/>
    <property type="molecule type" value="Genomic_DNA"/>
</dbReference>
<keyword evidence="2" id="KW-1185">Reference proteome</keyword>
<evidence type="ECO:0000313" key="2">
    <source>
        <dbReference type="Proteomes" id="UP000830781"/>
    </source>
</evidence>
<reference evidence="2" key="1">
    <citation type="journal article" date="2022" name="Microorganisms">
        <title>Beyond the ABCs#Discovery of Three New Plasmid Types in Rhodobacterales (RepQ, RepY, RepW).</title>
        <authorList>
            <person name="Freese H.M."/>
            <person name="Ringel V."/>
            <person name="Overmann J."/>
            <person name="Petersen J."/>
        </authorList>
    </citation>
    <scope>NUCLEOTIDE SEQUENCE [LARGE SCALE GENOMIC DNA]</scope>
    <source>
        <strain evidence="2">DSM 110277</strain>
    </source>
</reference>
<sequence length="46" mass="5160">MIAEKIFTKSSLPQLMDTGNEDTKLVNANLVLVAVVDRHTDIFNEQ</sequence>
<dbReference type="AlphaFoldDB" id="A0AAX3ABP6"/>
<evidence type="ECO:0000313" key="1">
    <source>
        <dbReference type="EMBL" id="UOA23050.1"/>
    </source>
</evidence>
<protein>
    <submittedName>
        <fullName evidence="1">Uncharacterized protein</fullName>
    </submittedName>
</protein>
<organism evidence="1 2">
    <name type="scientific">Sulfitobacter pontiacus</name>
    <dbReference type="NCBI Taxonomy" id="60137"/>
    <lineage>
        <taxon>Bacteria</taxon>
        <taxon>Pseudomonadati</taxon>
        <taxon>Pseudomonadota</taxon>
        <taxon>Alphaproteobacteria</taxon>
        <taxon>Rhodobacterales</taxon>
        <taxon>Roseobacteraceae</taxon>
        <taxon>Sulfitobacter</taxon>
    </lineage>
</organism>
<gene>
    <name evidence="1" type="ORF">DSM110277_01462</name>
</gene>